<evidence type="ECO:0000256" key="2">
    <source>
        <dbReference type="SAM" id="Phobius"/>
    </source>
</evidence>
<evidence type="ECO:0000313" key="4">
    <source>
        <dbReference type="Proteomes" id="UP001446871"/>
    </source>
</evidence>
<reference evidence="3 4" key="1">
    <citation type="submission" date="2023-01" db="EMBL/GenBank/DDBJ databases">
        <title>Analysis of 21 Apiospora genomes using comparative genomics revels a genus with tremendous synthesis potential of carbohydrate active enzymes and secondary metabolites.</title>
        <authorList>
            <person name="Sorensen T."/>
        </authorList>
    </citation>
    <scope>NUCLEOTIDE SEQUENCE [LARGE SCALE GENOMIC DNA]</scope>
    <source>
        <strain evidence="3 4">CBS 83171</strain>
    </source>
</reference>
<feature type="transmembrane region" description="Helical" evidence="2">
    <location>
        <begin position="357"/>
        <end position="381"/>
    </location>
</feature>
<proteinExistence type="predicted"/>
<organism evidence="3 4">
    <name type="scientific">Apiospora saccharicola</name>
    <dbReference type="NCBI Taxonomy" id="335842"/>
    <lineage>
        <taxon>Eukaryota</taxon>
        <taxon>Fungi</taxon>
        <taxon>Dikarya</taxon>
        <taxon>Ascomycota</taxon>
        <taxon>Pezizomycotina</taxon>
        <taxon>Sordariomycetes</taxon>
        <taxon>Xylariomycetidae</taxon>
        <taxon>Amphisphaeriales</taxon>
        <taxon>Apiosporaceae</taxon>
        <taxon>Apiospora</taxon>
    </lineage>
</organism>
<name>A0ABR1U632_9PEZI</name>
<evidence type="ECO:0000256" key="1">
    <source>
        <dbReference type="SAM" id="MobiDB-lite"/>
    </source>
</evidence>
<feature type="transmembrane region" description="Helical" evidence="2">
    <location>
        <begin position="244"/>
        <end position="269"/>
    </location>
</feature>
<keyword evidence="2" id="KW-0812">Transmembrane</keyword>
<comment type="caution">
    <text evidence="3">The sequence shown here is derived from an EMBL/GenBank/DDBJ whole genome shotgun (WGS) entry which is preliminary data.</text>
</comment>
<dbReference type="Proteomes" id="UP001446871">
    <property type="component" value="Unassembled WGS sequence"/>
</dbReference>
<accession>A0ABR1U632</accession>
<evidence type="ECO:0000313" key="3">
    <source>
        <dbReference type="EMBL" id="KAK8054172.1"/>
    </source>
</evidence>
<keyword evidence="2" id="KW-0472">Membrane</keyword>
<feature type="transmembrane region" description="Helical" evidence="2">
    <location>
        <begin position="164"/>
        <end position="184"/>
    </location>
</feature>
<dbReference type="EMBL" id="JAQQWM010000008">
    <property type="protein sequence ID" value="KAK8054172.1"/>
    <property type="molecule type" value="Genomic_DNA"/>
</dbReference>
<gene>
    <name evidence="3" type="ORF">PG996_013473</name>
</gene>
<keyword evidence="4" id="KW-1185">Reference proteome</keyword>
<feature type="compositionally biased region" description="Polar residues" evidence="1">
    <location>
        <begin position="396"/>
        <end position="406"/>
    </location>
</feature>
<feature type="transmembrane region" description="Helical" evidence="2">
    <location>
        <begin position="428"/>
        <end position="454"/>
    </location>
</feature>
<keyword evidence="2" id="KW-1133">Transmembrane helix</keyword>
<protein>
    <submittedName>
        <fullName evidence="3">Uncharacterized protein</fullName>
    </submittedName>
</protein>
<feature type="region of interest" description="Disordered" evidence="1">
    <location>
        <begin position="395"/>
        <end position="417"/>
    </location>
</feature>
<feature type="transmembrane region" description="Helical" evidence="2">
    <location>
        <begin position="276"/>
        <end position="295"/>
    </location>
</feature>
<feature type="transmembrane region" description="Helical" evidence="2">
    <location>
        <begin position="222"/>
        <end position="238"/>
    </location>
</feature>
<sequence>MLQDGCPNRGSDCVASCTDPEWIYSSMIEDNGNGDGSGPPDRYTACVNMPAIARASLNHELPPNISIIVDQYVARNITNQQLQAVTAAVTDCLSSTCRNSRDGRDGPQSCYHEYCSPTTLLTNNTAPNVTAINSCINNLCDQENYGQLPYADADIVGIGVFVSYLMQCGLLVVIWALLMAASLWPRKSPSNRVHNTDHERGKEKDKLESTLDLLDNFHKSQCYFVGSLMVAALAYGIFERNMLVVFMMIPLATNGVLPVVLTYLLLVYYRKSTKPHALLTMAAYTLSSVVYWILYRQLNPQENDPKDKRVYQQFMFKASDIPACKGYSGFTVCPENTRLGFDEVREASSQISNLTPIIWTFSTATLLGLLVYRSGLLKLVLRRFREWRDRDRVHRNTSPSAQQYSEVKTMEGRRTPSSTKTFKLRDMVFGIAMAICPAAMGMQLSLLTIAHSFVAHDGHGRLELWPDRRGHRLDTSFLGVYIRPNQ</sequence>